<feature type="transmembrane region" description="Helical" evidence="1">
    <location>
        <begin position="21"/>
        <end position="42"/>
    </location>
</feature>
<dbReference type="OrthoDB" id="7510992at2"/>
<reference evidence="3 4" key="1">
    <citation type="submission" date="2018-11" db="EMBL/GenBank/DDBJ databases">
        <title>Whole genome sequencing of an environmental sample.</title>
        <authorList>
            <person name="Sarangi A.N."/>
            <person name="Singh D."/>
            <person name="Tripathy S."/>
        </authorList>
    </citation>
    <scope>NUCLEOTIDE SEQUENCE [LARGE SCALE GENOMIC DNA]</scope>
    <source>
        <strain evidence="3 4">Lakshadweep</strain>
    </source>
</reference>
<protein>
    <recommendedName>
        <fullName evidence="2">Beta-lactamase class A catalytic domain-containing protein</fullName>
    </recommendedName>
</protein>
<keyword evidence="1" id="KW-0812">Transmembrane</keyword>
<dbReference type="Proteomes" id="UP000292459">
    <property type="component" value="Unassembled WGS sequence"/>
</dbReference>
<dbReference type="GO" id="GO:0046677">
    <property type="term" value="P:response to antibiotic"/>
    <property type="evidence" value="ECO:0007669"/>
    <property type="project" value="InterPro"/>
</dbReference>
<keyword evidence="1" id="KW-0472">Membrane</keyword>
<dbReference type="InterPro" id="IPR012338">
    <property type="entry name" value="Beta-lactam/transpept-like"/>
</dbReference>
<dbReference type="RefSeq" id="WP_084607021.1">
    <property type="nucleotide sequence ID" value="NZ_QVFV01000008.1"/>
</dbReference>
<gene>
    <name evidence="3" type="ORF">DYY88_21040</name>
</gene>
<dbReference type="InterPro" id="IPR000871">
    <property type="entry name" value="Beta-lactam_class-A"/>
</dbReference>
<accession>A0A4Q7E0K2</accession>
<dbReference type="GO" id="GO:0030655">
    <property type="term" value="P:beta-lactam antibiotic catabolic process"/>
    <property type="evidence" value="ECO:0007669"/>
    <property type="project" value="InterPro"/>
</dbReference>
<dbReference type="Pfam" id="PF13354">
    <property type="entry name" value="Beta-lactamase2"/>
    <property type="match status" value="1"/>
</dbReference>
<dbReference type="EMBL" id="QVFV01000008">
    <property type="protein sequence ID" value="RZM75421.1"/>
    <property type="molecule type" value="Genomic_DNA"/>
</dbReference>
<dbReference type="PANTHER" id="PTHR35333">
    <property type="entry name" value="BETA-LACTAMASE"/>
    <property type="match status" value="1"/>
</dbReference>
<name>A0A4Q7E0K2_9CYAN</name>
<evidence type="ECO:0000313" key="4">
    <source>
        <dbReference type="Proteomes" id="UP000292459"/>
    </source>
</evidence>
<dbReference type="Gene3D" id="3.40.710.10">
    <property type="entry name" value="DD-peptidase/beta-lactamase superfamily"/>
    <property type="match status" value="1"/>
</dbReference>
<sequence length="369" mass="39472">MTELPLQSLSQRSRYSVHRSPWLRLAVICGGGVMGGLAAWFVSELLLNRVSFICSVPGFANQQIAACRVPAANLPMVSSIVDPFQSTAAWLAQADDGQVQGIPLRPMKVMPEQLPQMPPVAIGSTYPFGPPSFTDSERLQAVVAQLTAIAQASEYPVDALSISLVDLSTGEYAGWHDRTPRYPASVIKPFWAIAALAYGETGPDIEAAITLSDNAASNRLLNGVGHTVMRDYWQAAGFSISAQYPVDVWVSDRPGNRVTTTDLVRLLHDLHSPQGHPRIAQAMWHDIETERHNAAGAIQGFLGAGLPGGALLTKVGLTSGVRAEMAILTLDDRAYAIAIVGADSTFAQSESIFPAFGDILFQLLSSPPA</sequence>
<feature type="domain" description="Beta-lactamase class A catalytic" evidence="2">
    <location>
        <begin position="205"/>
        <end position="339"/>
    </location>
</feature>
<dbReference type="InterPro" id="IPR045155">
    <property type="entry name" value="Beta-lactam_cat"/>
</dbReference>
<dbReference type="SUPFAM" id="SSF56601">
    <property type="entry name" value="beta-lactamase/transpeptidase-like"/>
    <property type="match status" value="1"/>
</dbReference>
<evidence type="ECO:0000256" key="1">
    <source>
        <dbReference type="SAM" id="Phobius"/>
    </source>
</evidence>
<dbReference type="PANTHER" id="PTHR35333:SF3">
    <property type="entry name" value="BETA-LACTAMASE-TYPE TRANSPEPTIDASE FOLD CONTAINING PROTEIN"/>
    <property type="match status" value="1"/>
</dbReference>
<keyword evidence="4" id="KW-1185">Reference proteome</keyword>
<dbReference type="AlphaFoldDB" id="A0A4Q7E0K2"/>
<evidence type="ECO:0000313" key="3">
    <source>
        <dbReference type="EMBL" id="RZM75421.1"/>
    </source>
</evidence>
<evidence type="ECO:0000259" key="2">
    <source>
        <dbReference type="Pfam" id="PF13354"/>
    </source>
</evidence>
<comment type="caution">
    <text evidence="3">The sequence shown here is derived from an EMBL/GenBank/DDBJ whole genome shotgun (WGS) entry which is preliminary data.</text>
</comment>
<keyword evidence="1" id="KW-1133">Transmembrane helix</keyword>
<dbReference type="GO" id="GO:0008800">
    <property type="term" value="F:beta-lactamase activity"/>
    <property type="evidence" value="ECO:0007669"/>
    <property type="project" value="InterPro"/>
</dbReference>
<proteinExistence type="predicted"/>
<organism evidence="3 4">
    <name type="scientific">Leptolyngbya iicbica LK</name>
    <dbReference type="NCBI Taxonomy" id="2294035"/>
    <lineage>
        <taxon>Bacteria</taxon>
        <taxon>Bacillati</taxon>
        <taxon>Cyanobacteriota</taxon>
        <taxon>Cyanophyceae</taxon>
        <taxon>Leptolyngbyales</taxon>
        <taxon>Leptolyngbyaceae</taxon>
        <taxon>Leptolyngbya group</taxon>
        <taxon>Leptolyngbya</taxon>
        <taxon>Leptolyngbya iicbica</taxon>
    </lineage>
</organism>